<dbReference type="AlphaFoldDB" id="A0A1U8ITI8"/>
<protein>
    <submittedName>
        <fullName evidence="2">Uncharacterized protein</fullName>
    </submittedName>
</protein>
<organism evidence="1 2">
    <name type="scientific">Gossypium hirsutum</name>
    <name type="common">Upland cotton</name>
    <name type="synonym">Gossypium mexicanum</name>
    <dbReference type="NCBI Taxonomy" id="3635"/>
    <lineage>
        <taxon>Eukaryota</taxon>
        <taxon>Viridiplantae</taxon>
        <taxon>Streptophyta</taxon>
        <taxon>Embryophyta</taxon>
        <taxon>Tracheophyta</taxon>
        <taxon>Spermatophyta</taxon>
        <taxon>Magnoliopsida</taxon>
        <taxon>eudicotyledons</taxon>
        <taxon>Gunneridae</taxon>
        <taxon>Pentapetalae</taxon>
        <taxon>rosids</taxon>
        <taxon>malvids</taxon>
        <taxon>Malvales</taxon>
        <taxon>Malvaceae</taxon>
        <taxon>Malvoideae</taxon>
        <taxon>Gossypium</taxon>
    </lineage>
</organism>
<dbReference type="PANTHER" id="PTHR33067">
    <property type="entry name" value="RNA-DIRECTED DNA POLYMERASE-RELATED"/>
    <property type="match status" value="1"/>
</dbReference>
<keyword evidence="1" id="KW-1185">Reference proteome</keyword>
<accession>A0A1U8ITI8</accession>
<dbReference type="GeneID" id="107900204"/>
<reference evidence="1" key="1">
    <citation type="journal article" date="2020" name="Nat. Genet.">
        <title>Genomic diversifications of five Gossypium allopolyploid species and their impact on cotton improvement.</title>
        <authorList>
            <person name="Chen Z.J."/>
            <person name="Sreedasyam A."/>
            <person name="Ando A."/>
            <person name="Song Q."/>
            <person name="De Santiago L.M."/>
            <person name="Hulse-Kemp A.M."/>
            <person name="Ding M."/>
            <person name="Ye W."/>
            <person name="Kirkbride R.C."/>
            <person name="Jenkins J."/>
            <person name="Plott C."/>
            <person name="Lovell J."/>
            <person name="Lin Y.M."/>
            <person name="Vaughn R."/>
            <person name="Liu B."/>
            <person name="Simpson S."/>
            <person name="Scheffler B.E."/>
            <person name="Wen L."/>
            <person name="Saski C.A."/>
            <person name="Grover C.E."/>
            <person name="Hu G."/>
            <person name="Conover J.L."/>
            <person name="Carlson J.W."/>
            <person name="Shu S."/>
            <person name="Boston L.B."/>
            <person name="Williams M."/>
            <person name="Peterson D.G."/>
            <person name="McGee K."/>
            <person name="Jones D.C."/>
            <person name="Wendel J.F."/>
            <person name="Stelly D.M."/>
            <person name="Grimwood J."/>
            <person name="Schmutz J."/>
        </authorList>
    </citation>
    <scope>NUCLEOTIDE SEQUENCE [LARGE SCALE GENOMIC DNA]</scope>
    <source>
        <strain evidence="1">cv. TM-1</strain>
    </source>
</reference>
<dbReference type="PANTHER" id="PTHR33067:SF39">
    <property type="entry name" value="TRANSCRIPTION FACTOR INTERACTOR AND REGULATOR CCHC(ZN) FAMILY"/>
    <property type="match status" value="1"/>
</dbReference>
<dbReference type="Proteomes" id="UP000818029">
    <property type="component" value="Chromosome D06"/>
</dbReference>
<evidence type="ECO:0000313" key="2">
    <source>
        <dbReference type="RefSeq" id="XP_016681386.1"/>
    </source>
</evidence>
<reference evidence="2" key="2">
    <citation type="submission" date="2025-08" db="UniProtKB">
        <authorList>
            <consortium name="RefSeq"/>
        </authorList>
    </citation>
    <scope>IDENTIFICATION</scope>
</reference>
<dbReference type="KEGG" id="ghi:107900204"/>
<dbReference type="RefSeq" id="XP_016681386.1">
    <property type="nucleotide sequence ID" value="XM_016825897.1"/>
</dbReference>
<dbReference type="PaxDb" id="3635-A0A1U8ITI8"/>
<gene>
    <name evidence="2" type="primary">LOC107900204</name>
</gene>
<name>A0A1U8ITI8_GOSHI</name>
<evidence type="ECO:0000313" key="1">
    <source>
        <dbReference type="Proteomes" id="UP000818029"/>
    </source>
</evidence>
<dbReference type="Gene3D" id="2.40.70.10">
    <property type="entry name" value="Acid Proteases"/>
    <property type="match status" value="1"/>
</dbReference>
<sequence length="257" mass="29115">MKDLGSFTITCNIGESYYIKALCDIRVNINLMPKSIFKMLGIGKVRPVTVTLQLADQSFTYLVGKIEDVLVCVDKFIFPANFIVLDFKADKEVSIILERPFLATGRTLIDMQKGELTMRVQDDQVTFNVLKAMKLPNPTEDYSIMEELETFISMEWESNFVEDPLGNTIRFEPLEDEEGNESIALIKANPNDYVQPTQFEPLALEAQEFTQPKLSIEKPPKLELKVLLSHLKYAYLGNNSTLSVIISAELTNTKRSS</sequence>
<dbReference type="CDD" id="cd00303">
    <property type="entry name" value="retropepsin_like"/>
    <property type="match status" value="1"/>
</dbReference>
<proteinExistence type="predicted"/>
<dbReference type="InterPro" id="IPR021109">
    <property type="entry name" value="Peptidase_aspartic_dom_sf"/>
</dbReference>